<keyword evidence="3" id="KW-1185">Reference proteome</keyword>
<organism evidence="2 3">
    <name type="scientific">Suillus placidus</name>
    <dbReference type="NCBI Taxonomy" id="48579"/>
    <lineage>
        <taxon>Eukaryota</taxon>
        <taxon>Fungi</taxon>
        <taxon>Dikarya</taxon>
        <taxon>Basidiomycota</taxon>
        <taxon>Agaricomycotina</taxon>
        <taxon>Agaricomycetes</taxon>
        <taxon>Agaricomycetidae</taxon>
        <taxon>Boletales</taxon>
        <taxon>Suillineae</taxon>
        <taxon>Suillaceae</taxon>
        <taxon>Suillus</taxon>
    </lineage>
</organism>
<evidence type="ECO:0000313" key="2">
    <source>
        <dbReference type="EMBL" id="KAG1771953.1"/>
    </source>
</evidence>
<gene>
    <name evidence="2" type="ORF">EV702DRAFT_1201670</name>
</gene>
<reference evidence="2" key="1">
    <citation type="journal article" date="2020" name="New Phytol.">
        <title>Comparative genomics reveals dynamic genome evolution in host specialist ectomycorrhizal fungi.</title>
        <authorList>
            <person name="Lofgren L.A."/>
            <person name="Nguyen N.H."/>
            <person name="Vilgalys R."/>
            <person name="Ruytinx J."/>
            <person name="Liao H.L."/>
            <person name="Branco S."/>
            <person name="Kuo A."/>
            <person name="LaButti K."/>
            <person name="Lipzen A."/>
            <person name="Andreopoulos W."/>
            <person name="Pangilinan J."/>
            <person name="Riley R."/>
            <person name="Hundley H."/>
            <person name="Na H."/>
            <person name="Barry K."/>
            <person name="Grigoriev I.V."/>
            <person name="Stajich J.E."/>
            <person name="Kennedy P.G."/>
        </authorList>
    </citation>
    <scope>NUCLEOTIDE SEQUENCE</scope>
    <source>
        <strain evidence="2">DOB743</strain>
    </source>
</reference>
<dbReference type="EMBL" id="JABBWD010000055">
    <property type="protein sequence ID" value="KAG1771953.1"/>
    <property type="molecule type" value="Genomic_DNA"/>
</dbReference>
<dbReference type="Proteomes" id="UP000714275">
    <property type="component" value="Unassembled WGS sequence"/>
</dbReference>
<comment type="caution">
    <text evidence="2">The sequence shown here is derived from an EMBL/GenBank/DDBJ whole genome shotgun (WGS) entry which is preliminary data.</text>
</comment>
<evidence type="ECO:0000256" key="1">
    <source>
        <dbReference type="SAM" id="MobiDB-lite"/>
    </source>
</evidence>
<evidence type="ECO:0000313" key="3">
    <source>
        <dbReference type="Proteomes" id="UP000714275"/>
    </source>
</evidence>
<proteinExistence type="predicted"/>
<dbReference type="AlphaFoldDB" id="A0A9P7CY21"/>
<feature type="compositionally biased region" description="Basic residues" evidence="1">
    <location>
        <begin position="96"/>
        <end position="109"/>
    </location>
</feature>
<protein>
    <submittedName>
        <fullName evidence="2">Uncharacterized protein</fullName>
    </submittedName>
</protein>
<feature type="compositionally biased region" description="Pro residues" evidence="1">
    <location>
        <begin position="47"/>
        <end position="63"/>
    </location>
</feature>
<feature type="region of interest" description="Disordered" evidence="1">
    <location>
        <begin position="80"/>
        <end position="109"/>
    </location>
</feature>
<sequence>MASVETVATTVFVSTPARSCLARDYDEGETQAKGRGIEDDDEAKVHPPQPHAQPLNTPSPPPRFFLSSPIASPVAVSLASPVTAPPSTPATPLTTNHKRLFAPQARRRA</sequence>
<feature type="compositionally biased region" description="Basic and acidic residues" evidence="1">
    <location>
        <begin position="21"/>
        <end position="37"/>
    </location>
</feature>
<name>A0A9P7CY21_9AGAM</name>
<feature type="region of interest" description="Disordered" evidence="1">
    <location>
        <begin position="18"/>
        <end position="68"/>
    </location>
</feature>
<dbReference type="OrthoDB" id="10426524at2759"/>
<accession>A0A9P7CY21</accession>